<accession>A0ABQ9FYT5</accession>
<dbReference type="InterPro" id="IPR016039">
    <property type="entry name" value="Thiolase-like"/>
</dbReference>
<feature type="non-terminal residue" evidence="5">
    <location>
        <position position="298"/>
    </location>
</feature>
<gene>
    <name evidence="5" type="ORF">KUTeg_000860</name>
</gene>
<sequence>TKWITDDDTIVIVGIGCKFPGAENKDEFWNVLLNGENHVIEVPPDRWKLDPHYDPDPDAPGKTYVRRAWFHQKSERMDPQHKYVLDCVHMAMEDGGFTRKLLAASDTGVYIGAMNDDYKSGWNDDLKVTDNYSLTGSSPSLISARVSFVYNLHGPSMVIDTACSSSLVAMHIAAQAIKAGDCSMAICGGVNCILYPDMFVPLSKARMVSPTGQCQAFTAEADGYARGEGCGIVILKKKKQAIADGNKIWAEISTGCNQDGREATPITAPSGNQQEKLLEKVYSGNRINAADIQYIEAH</sequence>
<protein>
    <recommendedName>
        <fullName evidence="4">Ketosynthase family 3 (KS3) domain-containing protein</fullName>
    </recommendedName>
</protein>
<reference evidence="5 6" key="1">
    <citation type="submission" date="2022-12" db="EMBL/GenBank/DDBJ databases">
        <title>Chromosome-level genome of Tegillarca granosa.</title>
        <authorList>
            <person name="Kim J."/>
        </authorList>
    </citation>
    <scope>NUCLEOTIDE SEQUENCE [LARGE SCALE GENOMIC DNA]</scope>
    <source>
        <strain evidence="5">Teg-2019</strain>
        <tissue evidence="5">Adductor muscle</tissue>
    </source>
</reference>
<organism evidence="5 6">
    <name type="scientific">Tegillarca granosa</name>
    <name type="common">Malaysian cockle</name>
    <name type="synonym">Anadara granosa</name>
    <dbReference type="NCBI Taxonomy" id="220873"/>
    <lineage>
        <taxon>Eukaryota</taxon>
        <taxon>Metazoa</taxon>
        <taxon>Spiralia</taxon>
        <taxon>Lophotrochozoa</taxon>
        <taxon>Mollusca</taxon>
        <taxon>Bivalvia</taxon>
        <taxon>Autobranchia</taxon>
        <taxon>Pteriomorphia</taxon>
        <taxon>Arcoida</taxon>
        <taxon>Arcoidea</taxon>
        <taxon>Arcidae</taxon>
        <taxon>Tegillarca</taxon>
    </lineage>
</organism>
<dbReference type="InterPro" id="IPR018201">
    <property type="entry name" value="Ketoacyl_synth_AS"/>
</dbReference>
<keyword evidence="2" id="KW-0597">Phosphoprotein</keyword>
<evidence type="ECO:0000313" key="6">
    <source>
        <dbReference type="Proteomes" id="UP001217089"/>
    </source>
</evidence>
<evidence type="ECO:0000256" key="2">
    <source>
        <dbReference type="ARBA" id="ARBA00022553"/>
    </source>
</evidence>
<evidence type="ECO:0000313" key="5">
    <source>
        <dbReference type="EMBL" id="KAJ8322389.1"/>
    </source>
</evidence>
<name>A0ABQ9FYT5_TEGGR</name>
<dbReference type="PANTHER" id="PTHR43775">
    <property type="entry name" value="FATTY ACID SYNTHASE"/>
    <property type="match status" value="1"/>
</dbReference>
<dbReference type="PROSITE" id="PS52004">
    <property type="entry name" value="KS3_2"/>
    <property type="match status" value="1"/>
</dbReference>
<dbReference type="Pfam" id="PF02801">
    <property type="entry name" value="Ketoacyl-synt_C"/>
    <property type="match status" value="1"/>
</dbReference>
<dbReference type="InterPro" id="IPR014031">
    <property type="entry name" value="Ketoacyl_synth_C"/>
</dbReference>
<dbReference type="EMBL" id="JARBDR010000018">
    <property type="protein sequence ID" value="KAJ8322389.1"/>
    <property type="molecule type" value="Genomic_DNA"/>
</dbReference>
<feature type="domain" description="Ketosynthase family 3 (KS3)" evidence="4">
    <location>
        <begin position="7"/>
        <end position="298"/>
    </location>
</feature>
<dbReference type="PANTHER" id="PTHR43775:SF37">
    <property type="entry name" value="SI:DKEY-61P9.11"/>
    <property type="match status" value="1"/>
</dbReference>
<dbReference type="Gene3D" id="3.40.47.10">
    <property type="match status" value="1"/>
</dbReference>
<keyword evidence="1" id="KW-0596">Phosphopantetheine</keyword>
<evidence type="ECO:0000256" key="3">
    <source>
        <dbReference type="ARBA" id="ARBA00022679"/>
    </source>
</evidence>
<keyword evidence="3" id="KW-0808">Transferase</keyword>
<keyword evidence="6" id="KW-1185">Reference proteome</keyword>
<dbReference type="Pfam" id="PF00109">
    <property type="entry name" value="ketoacyl-synt"/>
    <property type="match status" value="1"/>
</dbReference>
<dbReference type="CDD" id="cd00833">
    <property type="entry name" value="PKS"/>
    <property type="match status" value="1"/>
</dbReference>
<dbReference type="Proteomes" id="UP001217089">
    <property type="component" value="Unassembled WGS sequence"/>
</dbReference>
<proteinExistence type="predicted"/>
<evidence type="ECO:0000259" key="4">
    <source>
        <dbReference type="PROSITE" id="PS52004"/>
    </source>
</evidence>
<dbReference type="SUPFAM" id="SSF53901">
    <property type="entry name" value="Thiolase-like"/>
    <property type="match status" value="1"/>
</dbReference>
<feature type="non-terminal residue" evidence="5">
    <location>
        <position position="1"/>
    </location>
</feature>
<evidence type="ECO:0000256" key="1">
    <source>
        <dbReference type="ARBA" id="ARBA00022450"/>
    </source>
</evidence>
<dbReference type="InterPro" id="IPR050091">
    <property type="entry name" value="PKS_NRPS_Biosynth_Enz"/>
</dbReference>
<comment type="caution">
    <text evidence="5">The sequence shown here is derived from an EMBL/GenBank/DDBJ whole genome shotgun (WGS) entry which is preliminary data.</text>
</comment>
<dbReference type="InterPro" id="IPR014030">
    <property type="entry name" value="Ketoacyl_synth_N"/>
</dbReference>
<dbReference type="PROSITE" id="PS00606">
    <property type="entry name" value="KS3_1"/>
    <property type="match status" value="1"/>
</dbReference>
<dbReference type="InterPro" id="IPR020841">
    <property type="entry name" value="PKS_Beta-ketoAc_synthase_dom"/>
</dbReference>
<dbReference type="SMART" id="SM00825">
    <property type="entry name" value="PKS_KS"/>
    <property type="match status" value="1"/>
</dbReference>